<reference evidence="2 3" key="1">
    <citation type="submission" date="2023-11" db="EMBL/GenBank/DDBJ databases">
        <title>Halocaridina rubra genome assembly.</title>
        <authorList>
            <person name="Smith C."/>
        </authorList>
    </citation>
    <scope>NUCLEOTIDE SEQUENCE [LARGE SCALE GENOMIC DNA]</scope>
    <source>
        <strain evidence="2">EP-1</strain>
        <tissue evidence="2">Whole</tissue>
    </source>
</reference>
<dbReference type="GO" id="GO:0090110">
    <property type="term" value="P:COPII-coated vesicle cargo loading"/>
    <property type="evidence" value="ECO:0007669"/>
    <property type="project" value="TreeGrafter"/>
</dbReference>
<dbReference type="InterPro" id="IPR029006">
    <property type="entry name" value="ADF-H/Gelsolin-like_dom_sf"/>
</dbReference>
<keyword evidence="3" id="KW-1185">Reference proteome</keyword>
<dbReference type="InterPro" id="IPR036180">
    <property type="entry name" value="Gelsolin-like_dom_sf"/>
</dbReference>
<proteinExistence type="predicted"/>
<accession>A0AAN8WBZ7</accession>
<comment type="caution">
    <text evidence="2">The sequence shown here is derived from an EMBL/GenBank/DDBJ whole genome shotgun (WGS) entry which is preliminary data.</text>
</comment>
<protein>
    <submittedName>
        <fullName evidence="2">Protein transport protein Sec24B</fullName>
    </submittedName>
</protein>
<dbReference type="AlphaFoldDB" id="A0AAN8WBZ7"/>
<dbReference type="SUPFAM" id="SSF82754">
    <property type="entry name" value="C-terminal, gelsolin-like domain of Sec23/24"/>
    <property type="match status" value="1"/>
</dbReference>
<sequence>MATIVKDKDRICDHVKGLTPVMSTTNLPQSAQHLPLQVPPPNKTVSPSLTMPLLVCKPTTRVKVVPQPGRLHLSAERLERIGAYLMDAGSTIYVYVRSGISSEWVEGTLGVPSYAAIPQPLYDDSVPVLDTTISILLRNFITYLQSKKPYPAPVLVLKEDNPARMLFIQHLVDDRTEGSQSYVEFLQYLKSQIK</sequence>
<dbReference type="InterPro" id="IPR050550">
    <property type="entry name" value="SEC23_SEC24_subfamily"/>
</dbReference>
<dbReference type="Proteomes" id="UP001381693">
    <property type="component" value="Unassembled WGS sequence"/>
</dbReference>
<dbReference type="PANTHER" id="PTHR13803">
    <property type="entry name" value="SEC24-RELATED PROTEIN"/>
    <property type="match status" value="1"/>
</dbReference>
<dbReference type="GO" id="GO:0008270">
    <property type="term" value="F:zinc ion binding"/>
    <property type="evidence" value="ECO:0007669"/>
    <property type="project" value="TreeGrafter"/>
</dbReference>
<feature type="domain" description="Gelsolin-like" evidence="1">
    <location>
        <begin position="66"/>
        <end position="130"/>
    </location>
</feature>
<dbReference type="Pfam" id="PF00626">
    <property type="entry name" value="Gelsolin"/>
    <property type="match status" value="1"/>
</dbReference>
<evidence type="ECO:0000313" key="2">
    <source>
        <dbReference type="EMBL" id="KAK7028874.1"/>
    </source>
</evidence>
<dbReference type="PANTHER" id="PTHR13803:SF39">
    <property type="entry name" value="SECRETORY 24AB, ISOFORM A"/>
    <property type="match status" value="1"/>
</dbReference>
<dbReference type="Gene3D" id="3.40.20.10">
    <property type="entry name" value="Severin"/>
    <property type="match status" value="1"/>
</dbReference>
<dbReference type="EMBL" id="JAXCGZ010022648">
    <property type="protein sequence ID" value="KAK7028874.1"/>
    <property type="molecule type" value="Genomic_DNA"/>
</dbReference>
<organism evidence="2 3">
    <name type="scientific">Halocaridina rubra</name>
    <name type="common">Hawaiian red shrimp</name>
    <dbReference type="NCBI Taxonomy" id="373956"/>
    <lineage>
        <taxon>Eukaryota</taxon>
        <taxon>Metazoa</taxon>
        <taxon>Ecdysozoa</taxon>
        <taxon>Arthropoda</taxon>
        <taxon>Crustacea</taxon>
        <taxon>Multicrustacea</taxon>
        <taxon>Malacostraca</taxon>
        <taxon>Eumalacostraca</taxon>
        <taxon>Eucarida</taxon>
        <taxon>Decapoda</taxon>
        <taxon>Pleocyemata</taxon>
        <taxon>Caridea</taxon>
        <taxon>Atyoidea</taxon>
        <taxon>Atyidae</taxon>
        <taxon>Halocaridina</taxon>
    </lineage>
</organism>
<dbReference type="GO" id="GO:0030127">
    <property type="term" value="C:COPII vesicle coat"/>
    <property type="evidence" value="ECO:0007669"/>
    <property type="project" value="TreeGrafter"/>
</dbReference>
<dbReference type="GO" id="GO:0070971">
    <property type="term" value="C:endoplasmic reticulum exit site"/>
    <property type="evidence" value="ECO:0007669"/>
    <property type="project" value="TreeGrafter"/>
</dbReference>
<evidence type="ECO:0000313" key="3">
    <source>
        <dbReference type="Proteomes" id="UP001381693"/>
    </source>
</evidence>
<gene>
    <name evidence="2" type="primary">SEC24B_2</name>
    <name evidence="2" type="ORF">SK128_008280</name>
</gene>
<evidence type="ECO:0000259" key="1">
    <source>
        <dbReference type="Pfam" id="PF00626"/>
    </source>
</evidence>
<dbReference type="InterPro" id="IPR007123">
    <property type="entry name" value="Gelsolin-like_dom"/>
</dbReference>
<dbReference type="GO" id="GO:0000149">
    <property type="term" value="F:SNARE binding"/>
    <property type="evidence" value="ECO:0007669"/>
    <property type="project" value="TreeGrafter"/>
</dbReference>
<name>A0AAN8WBZ7_HALRR</name>